<protein>
    <submittedName>
        <fullName evidence="4">TIGR01906 family membrane protein</fullName>
    </submittedName>
</protein>
<dbReference type="Proteomes" id="UP000479226">
    <property type="component" value="Unassembled WGS sequence"/>
</dbReference>
<keyword evidence="3" id="KW-0732">Signal</keyword>
<dbReference type="EMBL" id="JAAKZI010000013">
    <property type="protein sequence ID" value="NGN83638.1"/>
    <property type="molecule type" value="Genomic_DNA"/>
</dbReference>
<keyword evidence="2" id="KW-0472">Membrane</keyword>
<evidence type="ECO:0000256" key="2">
    <source>
        <dbReference type="SAM" id="Phobius"/>
    </source>
</evidence>
<evidence type="ECO:0000256" key="1">
    <source>
        <dbReference type="SAM" id="MobiDB-lite"/>
    </source>
</evidence>
<feature type="transmembrane region" description="Helical" evidence="2">
    <location>
        <begin position="258"/>
        <end position="280"/>
    </location>
</feature>
<gene>
    <name evidence="4" type="ORF">G6N77_09240</name>
</gene>
<feature type="compositionally biased region" description="Low complexity" evidence="1">
    <location>
        <begin position="123"/>
        <end position="134"/>
    </location>
</feature>
<dbReference type="InterPro" id="IPR010178">
    <property type="entry name" value="Lit"/>
</dbReference>
<feature type="transmembrane region" description="Helical" evidence="2">
    <location>
        <begin position="353"/>
        <end position="374"/>
    </location>
</feature>
<organism evidence="4 5">
    <name type="scientific">Arthrobacter silviterrae</name>
    <dbReference type="NCBI Taxonomy" id="2026658"/>
    <lineage>
        <taxon>Bacteria</taxon>
        <taxon>Bacillati</taxon>
        <taxon>Actinomycetota</taxon>
        <taxon>Actinomycetes</taxon>
        <taxon>Micrococcales</taxon>
        <taxon>Micrococcaceae</taxon>
        <taxon>Arthrobacter</taxon>
    </lineage>
</organism>
<accession>A0ABX0D9R7</accession>
<dbReference type="Pfam" id="PF07314">
    <property type="entry name" value="Lit"/>
    <property type="match status" value="1"/>
</dbReference>
<feature type="region of interest" description="Disordered" evidence="1">
    <location>
        <begin position="121"/>
        <end position="141"/>
    </location>
</feature>
<feature type="transmembrane region" description="Helical" evidence="2">
    <location>
        <begin position="164"/>
        <end position="185"/>
    </location>
</feature>
<evidence type="ECO:0000256" key="3">
    <source>
        <dbReference type="SAM" id="SignalP"/>
    </source>
</evidence>
<comment type="caution">
    <text evidence="4">The sequence shown here is derived from an EMBL/GenBank/DDBJ whole genome shotgun (WGS) entry which is preliminary data.</text>
</comment>
<keyword evidence="5" id="KW-1185">Reference proteome</keyword>
<evidence type="ECO:0000313" key="4">
    <source>
        <dbReference type="EMBL" id="NGN83638.1"/>
    </source>
</evidence>
<feature type="chain" id="PRO_5047189589" evidence="3">
    <location>
        <begin position="28"/>
        <end position="394"/>
    </location>
</feature>
<feature type="signal peptide" evidence="3">
    <location>
        <begin position="1"/>
        <end position="27"/>
    </location>
</feature>
<feature type="transmembrane region" description="Helical" evidence="2">
    <location>
        <begin position="292"/>
        <end position="314"/>
    </location>
</feature>
<sequence>MPVVAKAGAPAAGGAAAGAAAPAPAGAGVPAAPAVAPAPAPASAGAGVPAAPDVAPAASPAGAAPGAPASPAPAGGAAPAGGTASSSVPVKPEARIKLDAPADGSEPEPMRPARRLPKLPEVSAAGSPSTPTAALQVQHSDKRLEKTRVALEQAARTKPVLPRVFQVLLAVFYPVVLLVLAIRLVTTPYFLWVEYHRPGFPADSFGFSTDDRMTYGSYTVDYLLNLSGARYLGDLVNSQHNQLFLAREVAHMADVKTVITTAFVIGLVLAVGMVIAMVYLARRSVGGIRRGLFAGSIVTLVIIIVLGVLAGMGWETFFTDFHHIFFANGTWTFYTDDTLIRLFPSEFWLDSGIFIGAFVLVVASLTMAFTWPTAGRRQAVTRSRRPGRRTAVVG</sequence>
<feature type="region of interest" description="Disordered" evidence="1">
    <location>
        <begin position="1"/>
        <end position="91"/>
    </location>
</feature>
<evidence type="ECO:0000313" key="5">
    <source>
        <dbReference type="Proteomes" id="UP000479226"/>
    </source>
</evidence>
<feature type="compositionally biased region" description="Low complexity" evidence="1">
    <location>
        <begin position="1"/>
        <end position="89"/>
    </location>
</feature>
<dbReference type="NCBIfam" id="TIGR01906">
    <property type="entry name" value="integ_TIGR01906"/>
    <property type="match status" value="1"/>
</dbReference>
<proteinExistence type="predicted"/>
<keyword evidence="2" id="KW-0812">Transmembrane</keyword>
<keyword evidence="2" id="KW-1133">Transmembrane helix</keyword>
<name>A0ABX0D9R7_9MICC</name>
<reference evidence="4 5" key="1">
    <citation type="submission" date="2020-02" db="EMBL/GenBank/DDBJ databases">
        <title>Genome sequence of the type strain DSM 27180 of Arthrobacter silviterrae.</title>
        <authorList>
            <person name="Gao J."/>
            <person name="Sun J."/>
        </authorList>
    </citation>
    <scope>NUCLEOTIDE SEQUENCE [LARGE SCALE GENOMIC DNA]</scope>
    <source>
        <strain evidence="4 5">DSM 27180</strain>
    </source>
</reference>